<evidence type="ECO:0000313" key="3">
    <source>
        <dbReference type="Proteomes" id="UP000673975"/>
    </source>
</evidence>
<accession>A0A8J7RPN2</accession>
<organism evidence="2 3">
    <name type="scientific">Natronogracilivirga saccharolytica</name>
    <dbReference type="NCBI Taxonomy" id="2812953"/>
    <lineage>
        <taxon>Bacteria</taxon>
        <taxon>Pseudomonadati</taxon>
        <taxon>Balneolota</taxon>
        <taxon>Balneolia</taxon>
        <taxon>Balneolales</taxon>
        <taxon>Cyclonatronaceae</taxon>
        <taxon>Natronogracilivirga</taxon>
    </lineage>
</organism>
<comment type="caution">
    <text evidence="2">The sequence shown here is derived from an EMBL/GenBank/DDBJ whole genome shotgun (WGS) entry which is preliminary data.</text>
</comment>
<dbReference type="InterPro" id="IPR026444">
    <property type="entry name" value="Secre_tail"/>
</dbReference>
<dbReference type="PANTHER" id="PTHR46957:SF3">
    <property type="entry name" value="CYTOKINE RECEPTOR"/>
    <property type="match status" value="1"/>
</dbReference>
<dbReference type="SUPFAM" id="SSF49265">
    <property type="entry name" value="Fibronectin type III"/>
    <property type="match status" value="2"/>
</dbReference>
<dbReference type="InterPro" id="IPR003961">
    <property type="entry name" value="FN3_dom"/>
</dbReference>
<dbReference type="InterPro" id="IPR050713">
    <property type="entry name" value="RTP_Phos/Ushers"/>
</dbReference>
<evidence type="ECO:0000313" key="2">
    <source>
        <dbReference type="EMBL" id="MBP3193863.1"/>
    </source>
</evidence>
<sequence>MEAVDTLSYSGIYSVAFKGNPETETDNVRMSIDDPYAQGVRLQHDVHVRVFVPESAVDKMNALVIYDMYDTGTGFDYAQTGYNPNDITPGEWNTITHHIDRDTEKDYENIARLGVRMNYDEEQSDDPPMIFVDFITTDPDAALHPHLSTPQNVTTPYVGEHSVELNWEEPTGNDEVEEYVIYRGDFEDIALEDYDEIGRTDDLQYTDDGLRHSTDYNYRIVALSTDSLYTDPSDIAWAQTEAIEFESFATWHFTNPSNVLSDQRPENREENTWYQERAILEAVDTLSYSGINSVAFKGNPETLSDDNNFRMSIDNPYAQGVQLQQDIHAYVYVPESEVEKIDAVVIFHMYDHGGGFDYSQTSYNFSGDDGITPGEWNKITHWIDEDRTMRDDVNLARMGLRINFDTDYADDPPMMFADFVSTDPDAPLHPHLTPPRDVSATDITDSSAVLLWEEPEGDDSVEEYIVYRGGFDDVAFEDFEEIDRTDNTTYTDSGLEPETDYHYRIVAVSTEGLVTDPTDITWVETEALPTGVDNEETPVAFELKGNYPNPFNPVTNIVYQIPEQAEVTLKVYNVTGQLVATLVDNSVQSAGQYTVEFDAIGLASGVYLYRLEAGDFVQTQQMMLVK</sequence>
<dbReference type="Pfam" id="PF00041">
    <property type="entry name" value="fn3"/>
    <property type="match status" value="2"/>
</dbReference>
<dbReference type="Gene3D" id="2.60.120.260">
    <property type="entry name" value="Galactose-binding domain-like"/>
    <property type="match status" value="2"/>
</dbReference>
<gene>
    <name evidence="2" type="ORF">NATSA_14395</name>
</gene>
<feature type="domain" description="Fibronectin type-III" evidence="1">
    <location>
        <begin position="434"/>
        <end position="528"/>
    </location>
</feature>
<proteinExistence type="predicted"/>
<dbReference type="Gene3D" id="2.60.40.4070">
    <property type="match status" value="1"/>
</dbReference>
<evidence type="ECO:0000259" key="1">
    <source>
        <dbReference type="PROSITE" id="PS50853"/>
    </source>
</evidence>
<protein>
    <submittedName>
        <fullName evidence="2">Fibronectin type III domain-containing protein</fullName>
    </submittedName>
</protein>
<reference evidence="2" key="1">
    <citation type="submission" date="2021-02" db="EMBL/GenBank/DDBJ databases">
        <title>Natronogracilivirga saccharolytica gen. nov. sp. nov. a new anaerobic, haloalkiliphilic carbohydrate-fermenting bacterium from soda lake and proposing of Cyclonatronumiaceae fam. nov. in the phylum Balneolaeota.</title>
        <authorList>
            <person name="Zhilina T.N."/>
            <person name="Sorokin D.Y."/>
            <person name="Zavarzina D.G."/>
            <person name="Toshchakov S.V."/>
            <person name="Kublanov I.V."/>
        </authorList>
    </citation>
    <scope>NUCLEOTIDE SEQUENCE</scope>
    <source>
        <strain evidence="2">Z-1702</strain>
    </source>
</reference>
<dbReference type="SMART" id="SM00060">
    <property type="entry name" value="FN3"/>
    <property type="match status" value="2"/>
</dbReference>
<dbReference type="Proteomes" id="UP000673975">
    <property type="component" value="Unassembled WGS sequence"/>
</dbReference>
<name>A0A8J7RPN2_9BACT</name>
<dbReference type="EMBL" id="JAFIDN010000016">
    <property type="protein sequence ID" value="MBP3193863.1"/>
    <property type="molecule type" value="Genomic_DNA"/>
</dbReference>
<dbReference type="PANTHER" id="PTHR46957">
    <property type="entry name" value="CYTOKINE RECEPTOR"/>
    <property type="match status" value="1"/>
</dbReference>
<dbReference type="NCBIfam" id="TIGR04183">
    <property type="entry name" value="Por_Secre_tail"/>
    <property type="match status" value="1"/>
</dbReference>
<dbReference type="InterPro" id="IPR036116">
    <property type="entry name" value="FN3_sf"/>
</dbReference>
<dbReference type="CDD" id="cd00063">
    <property type="entry name" value="FN3"/>
    <property type="match status" value="2"/>
</dbReference>
<dbReference type="InterPro" id="IPR013783">
    <property type="entry name" value="Ig-like_fold"/>
</dbReference>
<dbReference type="GO" id="GO:0016020">
    <property type="term" value="C:membrane"/>
    <property type="evidence" value="ECO:0007669"/>
    <property type="project" value="UniProtKB-SubCell"/>
</dbReference>
<dbReference type="Pfam" id="PF18962">
    <property type="entry name" value="Por_Secre_tail"/>
    <property type="match status" value="1"/>
</dbReference>
<feature type="domain" description="Fibronectin type-III" evidence="1">
    <location>
        <begin position="149"/>
        <end position="243"/>
    </location>
</feature>
<dbReference type="Gene3D" id="2.60.40.10">
    <property type="entry name" value="Immunoglobulins"/>
    <property type="match status" value="2"/>
</dbReference>
<dbReference type="PROSITE" id="PS50853">
    <property type="entry name" value="FN3"/>
    <property type="match status" value="2"/>
</dbReference>
<dbReference type="AlphaFoldDB" id="A0A8J7RPN2"/>
<keyword evidence="3" id="KW-1185">Reference proteome</keyword>